<evidence type="ECO:0000256" key="1">
    <source>
        <dbReference type="SAM" id="Phobius"/>
    </source>
</evidence>
<dbReference type="AlphaFoldDB" id="A0AAJ0A7A1"/>
<evidence type="ECO:0000313" key="3">
    <source>
        <dbReference type="Proteomes" id="UP001224890"/>
    </source>
</evidence>
<reference evidence="2" key="1">
    <citation type="submission" date="2021-06" db="EMBL/GenBank/DDBJ databases">
        <title>Comparative genomics, transcriptomics and evolutionary studies reveal genomic signatures of adaptation to plant cell wall in hemibiotrophic fungi.</title>
        <authorList>
            <consortium name="DOE Joint Genome Institute"/>
            <person name="Baroncelli R."/>
            <person name="Diaz J.F."/>
            <person name="Benocci T."/>
            <person name="Peng M."/>
            <person name="Battaglia E."/>
            <person name="Haridas S."/>
            <person name="Andreopoulos W."/>
            <person name="Labutti K."/>
            <person name="Pangilinan J."/>
            <person name="Floch G.L."/>
            <person name="Makela M.R."/>
            <person name="Henrissat B."/>
            <person name="Grigoriev I.V."/>
            <person name="Crouch J.A."/>
            <person name="De Vries R.P."/>
            <person name="Sukno S.A."/>
            <person name="Thon M.R."/>
        </authorList>
    </citation>
    <scope>NUCLEOTIDE SEQUENCE</scope>
    <source>
        <strain evidence="2">CBS 193.32</strain>
    </source>
</reference>
<proteinExistence type="predicted"/>
<keyword evidence="1" id="KW-0472">Membrane</keyword>
<dbReference type="Proteomes" id="UP001224890">
    <property type="component" value="Unassembled WGS sequence"/>
</dbReference>
<keyword evidence="1" id="KW-0812">Transmembrane</keyword>
<sequence length="478" mass="53497">MWLGVAWHLHLKTSRRPHGKPQGATRALPLPCMAIGYGDYGCTMPGHGTGQRIIFRATTKDPVAIIDSYQCGQDVPNLDSKRRSSGTHLETVLDNLGQRRLRELPNWTISSYNAKARMTFFWITDAFVSPHWSSHPVKGRSMVSLNEIGGLGTLATATRIHQFMDCTPVTAPSVRFMSSTGRFASRRPIKSVLTDEKKCKAFHCLLIRLLVALVVAVILNGARYAGPTIVLRHGESLGPAARGRCKSALSSLGRTRGCYIDMLAVVFSAGSYRNSFGAIVALILALLIYGFAWMLRLQDAERGARWEMHYVLADLVDSGRAVSFMTIDKWRWPTELLAIDNFARVKLLSIGNSSLTHKRYTVLPYRRGQRLPRARYPSTLQPSTCLEHYNLEAQAQGIILEKEFNCTPHASPTDSERPKVCTRTVFMQVQIGRNRKAITILLHATSSKKELRVAMTQRAARWTRRKYISDLAQAPFIS</sequence>
<dbReference type="RefSeq" id="XP_060421952.1">
    <property type="nucleotide sequence ID" value="XM_060573182.1"/>
</dbReference>
<evidence type="ECO:0000313" key="2">
    <source>
        <dbReference type="EMBL" id="KAK1657188.1"/>
    </source>
</evidence>
<keyword evidence="1" id="KW-1133">Transmembrane helix</keyword>
<feature type="transmembrane region" description="Helical" evidence="1">
    <location>
        <begin position="205"/>
        <end position="225"/>
    </location>
</feature>
<organism evidence="2 3">
    <name type="scientific">Colletotrichum godetiae</name>
    <dbReference type="NCBI Taxonomy" id="1209918"/>
    <lineage>
        <taxon>Eukaryota</taxon>
        <taxon>Fungi</taxon>
        <taxon>Dikarya</taxon>
        <taxon>Ascomycota</taxon>
        <taxon>Pezizomycotina</taxon>
        <taxon>Sordariomycetes</taxon>
        <taxon>Hypocreomycetidae</taxon>
        <taxon>Glomerellales</taxon>
        <taxon>Glomerellaceae</taxon>
        <taxon>Colletotrichum</taxon>
        <taxon>Colletotrichum acutatum species complex</taxon>
    </lineage>
</organism>
<protein>
    <submittedName>
        <fullName evidence="2">Uncharacterized protein</fullName>
    </submittedName>
</protein>
<gene>
    <name evidence="2" type="ORF">BDP55DRAFT_638978</name>
</gene>
<name>A0AAJ0A7A1_9PEZI</name>
<accession>A0AAJ0A7A1</accession>
<dbReference type="GeneID" id="85457708"/>
<dbReference type="EMBL" id="JAHMHR010000101">
    <property type="protein sequence ID" value="KAK1657188.1"/>
    <property type="molecule type" value="Genomic_DNA"/>
</dbReference>
<keyword evidence="3" id="KW-1185">Reference proteome</keyword>
<feature type="transmembrane region" description="Helical" evidence="1">
    <location>
        <begin position="276"/>
        <end position="295"/>
    </location>
</feature>
<comment type="caution">
    <text evidence="2">The sequence shown here is derived from an EMBL/GenBank/DDBJ whole genome shotgun (WGS) entry which is preliminary data.</text>
</comment>